<dbReference type="EMBL" id="WMKA01000009">
    <property type="protein sequence ID" value="MTG88501.1"/>
    <property type="molecule type" value="Genomic_DNA"/>
</dbReference>
<keyword evidence="2" id="KW-0472">Membrane</keyword>
<evidence type="ECO:0000313" key="4">
    <source>
        <dbReference type="Proteomes" id="UP000440668"/>
    </source>
</evidence>
<feature type="transmembrane region" description="Helical" evidence="2">
    <location>
        <begin position="160"/>
        <end position="183"/>
    </location>
</feature>
<feature type="region of interest" description="Disordered" evidence="1">
    <location>
        <begin position="1"/>
        <end position="41"/>
    </location>
</feature>
<feature type="transmembrane region" description="Helical" evidence="2">
    <location>
        <begin position="134"/>
        <end position="154"/>
    </location>
</feature>
<keyword evidence="2" id="KW-1133">Transmembrane helix</keyword>
<gene>
    <name evidence="3" type="ORF">GJV82_06010</name>
</gene>
<feature type="transmembrane region" description="Helical" evidence="2">
    <location>
        <begin position="77"/>
        <end position="96"/>
    </location>
</feature>
<name>A0A6N7ZGE9_9MICO</name>
<sequence>MSVHDDASRTGRPALASGAGPVGHDDPAGPDGVEQPGTYPATAPLDVTACERVFRRNGLPLLVEGHSLDRDVFGRSAPFLLVVLLAELTGAIRSGWPAWANALALVGGATLVAAAYAGLNVLRGRRWSTLPQSVGLPELAFFVLVPALLPLVFGGQWDEALLTVAGNLVLLGAVRVVVGYGVLSSLWWGLARVVDELGASLLRLVRLLPLLLVFSLVLFYNAEVWQVFDRTHGVADIVLGAFFALLVVVFVGLRVPGEAREALAETAADMPEHERAARFTPRQRANLAAMIATSQLLQVLVVSLGMGLFFMALGTLTVTPEVMALWDVDGGTWERTFSLAGGGGVGGADLVVTQTLLRVSVAIATFTGLYYAISVQVDAVYREEFVDGIQTQLADVVRTRSRYLELLGEPTAPSPGEPLSSSR</sequence>
<dbReference type="GeneID" id="32508254"/>
<dbReference type="Proteomes" id="UP000440668">
    <property type="component" value="Unassembled WGS sequence"/>
</dbReference>
<feature type="transmembrane region" description="Helical" evidence="2">
    <location>
        <begin position="234"/>
        <end position="253"/>
    </location>
</feature>
<evidence type="ECO:0008006" key="5">
    <source>
        <dbReference type="Google" id="ProtNLM"/>
    </source>
</evidence>
<evidence type="ECO:0000256" key="1">
    <source>
        <dbReference type="SAM" id="MobiDB-lite"/>
    </source>
</evidence>
<protein>
    <recommendedName>
        <fullName evidence="5">Integral membrane protein</fullName>
    </recommendedName>
</protein>
<feature type="transmembrane region" description="Helical" evidence="2">
    <location>
        <begin position="204"/>
        <end position="222"/>
    </location>
</feature>
<reference evidence="3 4" key="1">
    <citation type="submission" date="2019-11" db="EMBL/GenBank/DDBJ databases">
        <title>Cellulosimicrobium composti sp. nov. isolated from a compost.</title>
        <authorList>
            <person name="Yang Y."/>
        </authorList>
    </citation>
    <scope>NUCLEOTIDE SEQUENCE [LARGE SCALE GENOMIC DNA]</scope>
    <source>
        <strain evidence="3 4">BIT-GX5</strain>
    </source>
</reference>
<evidence type="ECO:0000313" key="3">
    <source>
        <dbReference type="EMBL" id="MTG88501.1"/>
    </source>
</evidence>
<feature type="transmembrane region" description="Helical" evidence="2">
    <location>
        <begin position="355"/>
        <end position="373"/>
    </location>
</feature>
<dbReference type="AlphaFoldDB" id="A0A6N7ZGE9"/>
<accession>A0A6N7ZGE9</accession>
<organism evidence="3 4">
    <name type="scientific">Cellulosimicrobium composti</name>
    <dbReference type="NCBI Taxonomy" id="2672572"/>
    <lineage>
        <taxon>Bacteria</taxon>
        <taxon>Bacillati</taxon>
        <taxon>Actinomycetota</taxon>
        <taxon>Actinomycetes</taxon>
        <taxon>Micrococcales</taxon>
        <taxon>Promicromonosporaceae</taxon>
        <taxon>Cellulosimicrobium</taxon>
    </lineage>
</organism>
<proteinExistence type="predicted"/>
<evidence type="ECO:0000256" key="2">
    <source>
        <dbReference type="SAM" id="Phobius"/>
    </source>
</evidence>
<feature type="transmembrane region" description="Helical" evidence="2">
    <location>
        <begin position="287"/>
        <end position="313"/>
    </location>
</feature>
<dbReference type="RefSeq" id="WP_024839250.1">
    <property type="nucleotide sequence ID" value="NZ_WMKA01000009.1"/>
</dbReference>
<feature type="transmembrane region" description="Helical" evidence="2">
    <location>
        <begin position="102"/>
        <end position="122"/>
    </location>
</feature>
<keyword evidence="2" id="KW-0812">Transmembrane</keyword>
<comment type="caution">
    <text evidence="3">The sequence shown here is derived from an EMBL/GenBank/DDBJ whole genome shotgun (WGS) entry which is preliminary data.</text>
</comment>